<gene>
    <name evidence="3" type="primary">Gm10637</name>
</gene>
<reference evidence="2" key="6">
    <citation type="submission" date="2004-03" db="EMBL/GenBank/DDBJ databases">
        <authorList>
            <person name="Arakawa T."/>
            <person name="Carninci P."/>
            <person name="Fukuda S."/>
            <person name="Hashizume W."/>
            <person name="Hayashida K."/>
            <person name="Hori F."/>
            <person name="Iida J."/>
            <person name="Imamura K."/>
            <person name="Imotani K."/>
            <person name="Itoh M."/>
            <person name="Kanagawa S."/>
            <person name="Kawai J."/>
            <person name="Kojima M."/>
            <person name="Konno H."/>
            <person name="Murata M."/>
            <person name="Nakamura M."/>
            <person name="Ninomiya N."/>
            <person name="Nishiyori H."/>
            <person name="Nomura K."/>
            <person name="Ohno M."/>
            <person name="Sakazume N."/>
            <person name="Sano H."/>
            <person name="Sasaki D."/>
            <person name="Shibata K."/>
            <person name="Shiraki T."/>
            <person name="Tagami M."/>
            <person name="Tagami Y."/>
            <person name="Waki K."/>
            <person name="Watahiki A."/>
            <person name="Muramatsu M."/>
            <person name="Hayashizaki Y."/>
        </authorList>
    </citation>
    <scope>NUCLEOTIDE SEQUENCE</scope>
    <source>
        <strain evidence="2">C57BL/6J</strain>
        <tissue evidence="2">Egg</tissue>
    </source>
</reference>
<dbReference type="AGR" id="MGI:3641741"/>
<dbReference type="AlphaFoldDB" id="Q3UT35"/>
<dbReference type="MGI" id="MGI:3641741">
    <property type="gene designation" value="Gm10637"/>
</dbReference>
<dbReference type="EMBL" id="AK139810">
    <property type="protein sequence ID" value="BAE24145.1"/>
    <property type="molecule type" value="mRNA"/>
</dbReference>
<keyword evidence="1" id="KW-1133">Transmembrane helix</keyword>
<sequence length="63" mass="6772">MSRACPVSLPSYGPAGILLLTLYYWEIYGAGIPLVFSPTRTGLGLFPESFAQAPSMSKPISFC</sequence>
<keyword evidence="1" id="KW-0812">Transmembrane</keyword>
<feature type="transmembrane region" description="Helical" evidence="1">
    <location>
        <begin position="12"/>
        <end position="36"/>
    </location>
</feature>
<name>Q3UT35_MOUSE</name>
<reference evidence="2" key="8">
    <citation type="journal article" date="2005" name="Science">
        <title>Antisense Transcription in the Mammalian Transcriptome.</title>
        <authorList>
            <consortium name="RIKEN Genome Exploration Research Group and Genome Science Group (Genome Network Project Core Group) and the FANTOM Consortium"/>
        </authorList>
    </citation>
    <scope>NUCLEOTIDE SEQUENCE</scope>
    <source>
        <strain evidence="2">C57BL/6J</strain>
        <tissue evidence="2">Egg</tissue>
    </source>
</reference>
<reference evidence="2" key="2">
    <citation type="journal article" date="2000" name="Genome Res.">
        <title>Normalization and subtraction of cap-trapper-selected cDNAs to prepare full-length cDNA libraries for rapid discovery of new genes.</title>
        <authorList>
            <person name="Carninci P."/>
            <person name="Shibata Y."/>
            <person name="Hayatsu N."/>
            <person name="Sugahara Y."/>
            <person name="Shibata K."/>
            <person name="Itoh M."/>
            <person name="Konno H."/>
            <person name="Okazaki Y."/>
            <person name="Muramatsu M."/>
            <person name="Hayashizaki Y."/>
        </authorList>
    </citation>
    <scope>NUCLEOTIDE SEQUENCE</scope>
    <source>
        <strain evidence="2">C57BL/6J</strain>
        <tissue evidence="2">Egg</tissue>
    </source>
</reference>
<evidence type="ECO:0000313" key="3">
    <source>
        <dbReference type="MGI" id="MGI:3641741"/>
    </source>
</evidence>
<evidence type="ECO:0000313" key="2">
    <source>
        <dbReference type="EMBL" id="BAE24145.1"/>
    </source>
</evidence>
<reference evidence="2" key="4">
    <citation type="journal article" date="2001" name="Nature">
        <title>Functional annotation of a full-length mouse cDNA collection.</title>
        <authorList>
            <consortium name="The RIKEN Genome Exploration Research Group Phase II Team and the FANTOM Consortium"/>
        </authorList>
    </citation>
    <scope>NUCLEOTIDE SEQUENCE</scope>
    <source>
        <strain evidence="2">C57BL/6J</strain>
        <tissue evidence="2">Egg</tissue>
    </source>
</reference>
<proteinExistence type="evidence at transcript level"/>
<reference evidence="2" key="5">
    <citation type="journal article" date="2002" name="Nature">
        <title>Analysis of the mouse transcriptome based on functional annotation of 60,770 full-length cDNAs.</title>
        <authorList>
            <consortium name="The FANTOM Consortium and the RIKEN Genome Exploration Research Group Phase I and II Team"/>
        </authorList>
    </citation>
    <scope>NUCLEOTIDE SEQUENCE</scope>
    <source>
        <strain evidence="2">C57BL/6J</strain>
        <tissue evidence="2">Egg</tissue>
    </source>
</reference>
<accession>Q3UT35</accession>
<reference evidence="2" key="3">
    <citation type="journal article" date="2000" name="Genome Res.">
        <title>RIKEN integrated sequence analysis (RISA) system--384-format sequencing pipeline with 384 multicapillary sequencer.</title>
        <authorList>
            <person name="Shibata K."/>
            <person name="Itoh M."/>
            <person name="Aizawa K."/>
            <person name="Nagaoka S."/>
            <person name="Sasaki N."/>
            <person name="Carninci P."/>
            <person name="Konno H."/>
            <person name="Akiyama J."/>
            <person name="Nishi K."/>
            <person name="Kitsunai T."/>
            <person name="Tashiro H."/>
            <person name="Itoh M."/>
            <person name="Sumi N."/>
            <person name="Ishii Y."/>
            <person name="Nakamura S."/>
            <person name="Hazama M."/>
            <person name="Nishine T."/>
            <person name="Harada A."/>
            <person name="Yamamoto R."/>
            <person name="Matsumoto H."/>
            <person name="Sakaguchi S."/>
            <person name="Ikegami T."/>
            <person name="Kashiwagi K."/>
            <person name="Fujiwake S."/>
            <person name="Inoue K."/>
            <person name="Togawa Y."/>
            <person name="Izawa M."/>
            <person name="Ohara E."/>
            <person name="Watahiki M."/>
            <person name="Yoneda Y."/>
            <person name="Ishikawa T."/>
            <person name="Ozawa K."/>
            <person name="Tanaka T."/>
            <person name="Matsuura S."/>
            <person name="Kawai J."/>
            <person name="Okazaki Y."/>
            <person name="Muramatsu M."/>
            <person name="Inoue Y."/>
            <person name="Kira A."/>
            <person name="Hayashizaki Y."/>
        </authorList>
    </citation>
    <scope>NUCLEOTIDE SEQUENCE</scope>
    <source>
        <strain evidence="2">C57BL/6J</strain>
        <tissue evidence="2">Egg</tissue>
    </source>
</reference>
<organism evidence="2">
    <name type="scientific">Mus musculus</name>
    <name type="common">Mouse</name>
    <dbReference type="NCBI Taxonomy" id="10090"/>
    <lineage>
        <taxon>Eukaryota</taxon>
        <taxon>Metazoa</taxon>
        <taxon>Chordata</taxon>
        <taxon>Craniata</taxon>
        <taxon>Vertebrata</taxon>
        <taxon>Euteleostomi</taxon>
        <taxon>Mammalia</taxon>
        <taxon>Eutheria</taxon>
        <taxon>Euarchontoglires</taxon>
        <taxon>Glires</taxon>
        <taxon>Rodentia</taxon>
        <taxon>Myomorpha</taxon>
        <taxon>Muroidea</taxon>
        <taxon>Muridae</taxon>
        <taxon>Murinae</taxon>
        <taxon>Mus</taxon>
        <taxon>Mus</taxon>
    </lineage>
</organism>
<reference evidence="2" key="1">
    <citation type="journal article" date="1999" name="Methods Enzymol.">
        <title>High-efficiency full-length cDNA cloning.</title>
        <authorList>
            <person name="Carninci P."/>
            <person name="Hayashizaki Y."/>
        </authorList>
    </citation>
    <scope>NUCLEOTIDE SEQUENCE</scope>
    <source>
        <strain evidence="2">C57BL/6J</strain>
        <tissue evidence="2">Egg</tissue>
    </source>
</reference>
<protein>
    <submittedName>
        <fullName evidence="2">Uncharacterized protein</fullName>
    </submittedName>
</protein>
<keyword evidence="1" id="KW-0472">Membrane</keyword>
<evidence type="ECO:0000256" key="1">
    <source>
        <dbReference type="SAM" id="Phobius"/>
    </source>
</evidence>
<reference evidence="2" key="7">
    <citation type="journal article" date="2005" name="Science">
        <title>The Transcriptional Landscape of the Mammalian Genome.</title>
        <authorList>
            <consortium name="The FANTOM Consortium"/>
            <consortium name="Riken Genome Exploration Research Group and Genome Science Group (Genome Network Project Core Group)"/>
        </authorList>
    </citation>
    <scope>NUCLEOTIDE SEQUENCE</scope>
    <source>
        <strain evidence="2">C57BL/6J</strain>
        <tissue evidence="2">Egg</tissue>
    </source>
</reference>